<dbReference type="SUPFAM" id="SSF81891">
    <property type="entry name" value="Poly A polymerase C-terminal region-like"/>
    <property type="match status" value="1"/>
</dbReference>
<evidence type="ECO:0000313" key="13">
    <source>
        <dbReference type="EMBL" id="PPI87142.1"/>
    </source>
</evidence>
<evidence type="ECO:0000256" key="3">
    <source>
        <dbReference type="ARBA" id="ARBA00022694"/>
    </source>
</evidence>
<dbReference type="CDD" id="cd05398">
    <property type="entry name" value="NT_ClassII-CCAase"/>
    <property type="match status" value="1"/>
</dbReference>
<dbReference type="AlphaFoldDB" id="A0A2P5SXW0"/>
<evidence type="ECO:0000256" key="6">
    <source>
        <dbReference type="ARBA" id="ARBA00022741"/>
    </source>
</evidence>
<comment type="cofactor">
    <cofactor evidence="1 11">
        <name>Mg(2+)</name>
        <dbReference type="ChEBI" id="CHEBI:18420"/>
    </cofactor>
</comment>
<feature type="binding site" evidence="11">
    <location>
        <position position="11"/>
    </location>
    <ligand>
        <name>CTP</name>
        <dbReference type="ChEBI" id="CHEBI:37563"/>
    </ligand>
</feature>
<evidence type="ECO:0000256" key="1">
    <source>
        <dbReference type="ARBA" id="ARBA00001946"/>
    </source>
</evidence>
<feature type="binding site" evidence="11">
    <location>
        <position position="137"/>
    </location>
    <ligand>
        <name>CTP</name>
        <dbReference type="ChEBI" id="CHEBI:37563"/>
    </ligand>
</feature>
<keyword evidence="10 11" id="KW-0694">RNA-binding</keyword>
<dbReference type="GO" id="GO:0042245">
    <property type="term" value="P:RNA repair"/>
    <property type="evidence" value="ECO:0007669"/>
    <property type="project" value="UniProtKB-KW"/>
</dbReference>
<dbReference type="HAMAP" id="MF_01262">
    <property type="entry name" value="CCA_bact_type2"/>
    <property type="match status" value="1"/>
</dbReference>
<keyword evidence="6 11" id="KW-0547">Nucleotide-binding</keyword>
<keyword evidence="7 11" id="KW-0692">RNA repair</keyword>
<feature type="domain" description="HD" evidence="12">
    <location>
        <begin position="228"/>
        <end position="329"/>
    </location>
</feature>
<feature type="binding site" evidence="11">
    <location>
        <position position="91"/>
    </location>
    <ligand>
        <name>ATP</name>
        <dbReference type="ChEBI" id="CHEBI:30616"/>
    </ligand>
</feature>
<keyword evidence="4 11" id="KW-0548">Nucleotidyltransferase</keyword>
<dbReference type="InterPro" id="IPR012006">
    <property type="entry name" value="CCA_bact"/>
</dbReference>
<comment type="function">
    <text evidence="11">Catalyzes the addition and repair of the essential 3'-terminal CCA sequence in tRNAs without using a nucleic acid template. Adds these three nucleotides in the order of C, C, and A to the tRNA nucleotide-73, using CTP and ATP as substrates and producing inorganic pyrophosphate. tRNA 3'-terminal CCA addition is required both for tRNA processing and repair. Also involved in tRNA surveillance by mediating tandem CCA addition to generate a CCACCA at the 3' terminus of unstable tRNAs. While stable tRNAs receive only 3'-terminal CCA, unstable tRNAs are marked with CCACCA and rapidly degraded.</text>
</comment>
<dbReference type="InterPro" id="IPR006674">
    <property type="entry name" value="HD_domain"/>
</dbReference>
<feature type="binding site" evidence="11">
    <location>
        <position position="140"/>
    </location>
    <ligand>
        <name>CTP</name>
        <dbReference type="ChEBI" id="CHEBI:37563"/>
    </ligand>
</feature>
<dbReference type="GO" id="GO:0000049">
    <property type="term" value="F:tRNA binding"/>
    <property type="evidence" value="ECO:0007669"/>
    <property type="project" value="UniProtKB-UniRule"/>
</dbReference>
<gene>
    <name evidence="11" type="primary">cca</name>
    <name evidence="13" type="ORF">CRV11_02380</name>
</gene>
<feature type="binding site" evidence="11">
    <location>
        <position position="140"/>
    </location>
    <ligand>
        <name>ATP</name>
        <dbReference type="ChEBI" id="CHEBI:30616"/>
    </ligand>
</feature>
<evidence type="ECO:0000313" key="14">
    <source>
        <dbReference type="Proteomes" id="UP000296034"/>
    </source>
</evidence>
<name>A0A2P5SXW0_9GAMM</name>
<keyword evidence="8 11" id="KW-0067">ATP-binding</keyword>
<evidence type="ECO:0000256" key="7">
    <source>
        <dbReference type="ARBA" id="ARBA00022800"/>
    </source>
</evidence>
<feature type="binding site" evidence="11">
    <location>
        <position position="21"/>
    </location>
    <ligand>
        <name>Mg(2+)</name>
        <dbReference type="ChEBI" id="CHEBI:18420"/>
    </ligand>
</feature>
<dbReference type="GO" id="GO:0004810">
    <property type="term" value="F:CCA tRNA nucleotidyltransferase activity"/>
    <property type="evidence" value="ECO:0007669"/>
    <property type="project" value="UniProtKB-UniRule"/>
</dbReference>
<dbReference type="GO" id="GO:0005524">
    <property type="term" value="F:ATP binding"/>
    <property type="evidence" value="ECO:0007669"/>
    <property type="project" value="UniProtKB-UniRule"/>
</dbReference>
<evidence type="ECO:0000256" key="5">
    <source>
        <dbReference type="ARBA" id="ARBA00022723"/>
    </source>
</evidence>
<feature type="binding site" evidence="11">
    <location>
        <position position="23"/>
    </location>
    <ligand>
        <name>Mg(2+)</name>
        <dbReference type="ChEBI" id="CHEBI:18420"/>
    </ligand>
</feature>
<dbReference type="Pfam" id="PF01966">
    <property type="entry name" value="HD"/>
    <property type="match status" value="1"/>
</dbReference>
<comment type="similarity">
    <text evidence="11">Belongs to the tRNA nucleotidyltransferase/poly(A) polymerase family. Bacterial CCA-adding enzyme type 2 subfamily.</text>
</comment>
<organism evidence="13 14">
    <name type="scientific">Candidatus Pantoea edessiphila</name>
    <dbReference type="NCBI Taxonomy" id="2044610"/>
    <lineage>
        <taxon>Bacteria</taxon>
        <taxon>Pseudomonadati</taxon>
        <taxon>Pseudomonadota</taxon>
        <taxon>Gammaproteobacteria</taxon>
        <taxon>Enterobacterales</taxon>
        <taxon>Erwiniaceae</taxon>
        <taxon>Pantoea</taxon>
    </lineage>
</organism>
<dbReference type="Proteomes" id="UP000296034">
    <property type="component" value="Unassembled WGS sequence"/>
</dbReference>
<dbReference type="InterPro" id="IPR043519">
    <property type="entry name" value="NT_sf"/>
</dbReference>
<dbReference type="Pfam" id="PF12627">
    <property type="entry name" value="PolyA_pol_RNAbd"/>
    <property type="match status" value="1"/>
</dbReference>
<dbReference type="Pfam" id="PF01743">
    <property type="entry name" value="PolyA_pol"/>
    <property type="match status" value="1"/>
</dbReference>
<dbReference type="Gene3D" id="3.30.460.10">
    <property type="entry name" value="Beta Polymerase, domain 2"/>
    <property type="match status" value="1"/>
</dbReference>
<proteinExistence type="inferred from homology"/>
<feature type="binding site" evidence="11">
    <location>
        <position position="8"/>
    </location>
    <ligand>
        <name>CTP</name>
        <dbReference type="ChEBI" id="CHEBI:37563"/>
    </ligand>
</feature>
<dbReference type="OrthoDB" id="9805698at2"/>
<dbReference type="PANTHER" id="PTHR47545:SF1">
    <property type="entry name" value="MULTIFUNCTIONAL CCA PROTEIN"/>
    <property type="match status" value="1"/>
</dbReference>
<evidence type="ECO:0000256" key="8">
    <source>
        <dbReference type="ARBA" id="ARBA00022840"/>
    </source>
</evidence>
<dbReference type="GO" id="GO:0160016">
    <property type="term" value="F:CCACCA tRNA nucleotidyltransferase activity"/>
    <property type="evidence" value="ECO:0007669"/>
    <property type="project" value="RHEA"/>
</dbReference>
<dbReference type="EMBL" id="PDKS01000003">
    <property type="protein sequence ID" value="PPI87142.1"/>
    <property type="molecule type" value="Genomic_DNA"/>
</dbReference>
<reference evidence="13 14" key="1">
    <citation type="journal article" date="2018" name="Genome Biol. Evol.">
        <title>Cladogenesis and Genomic Streamlining in Extracellular Endosymbionts of Tropical Stink Bugs.</title>
        <authorList>
            <person name="Otero-Bravo A."/>
            <person name="Goffredi S."/>
            <person name="Sabree Z.L."/>
        </authorList>
    </citation>
    <scope>NUCLEOTIDE SEQUENCE [LARGE SCALE GENOMIC DNA]</scope>
    <source>
        <strain evidence="13 14">SoET</strain>
    </source>
</reference>
<evidence type="ECO:0000256" key="4">
    <source>
        <dbReference type="ARBA" id="ARBA00022695"/>
    </source>
</evidence>
<feature type="binding site" evidence="11">
    <location>
        <position position="8"/>
    </location>
    <ligand>
        <name>ATP</name>
        <dbReference type="ChEBI" id="CHEBI:30616"/>
    </ligand>
</feature>
<evidence type="ECO:0000256" key="9">
    <source>
        <dbReference type="ARBA" id="ARBA00022842"/>
    </source>
</evidence>
<keyword evidence="3 11" id="KW-0819">tRNA processing</keyword>
<dbReference type="InterPro" id="IPR050124">
    <property type="entry name" value="tRNA_CCA-adding_enzyme"/>
</dbReference>
<protein>
    <recommendedName>
        <fullName evidence="11">CCA-adding enzyme</fullName>
        <ecNumber evidence="11">2.7.7.72</ecNumber>
    </recommendedName>
    <alternativeName>
        <fullName evidence="11">CCA tRNA nucleotidyltransferase</fullName>
    </alternativeName>
    <alternativeName>
        <fullName evidence="11">tRNA CCA-pyrophosphorylase</fullName>
    </alternativeName>
    <alternativeName>
        <fullName evidence="11">tRNA adenylyl-/cytidylyl- transferase</fullName>
    </alternativeName>
    <alternativeName>
        <fullName evidence="11">tRNA nucleotidyltransferase</fullName>
    </alternativeName>
    <alternativeName>
        <fullName evidence="11">tRNA-NT</fullName>
    </alternativeName>
</protein>
<keyword evidence="9 11" id="KW-0460">Magnesium</keyword>
<comment type="catalytic activity">
    <reaction evidence="11">
        <text>a tRNA precursor + 2 CTP + ATP = a tRNA with a 3' CCA end + 3 diphosphate</text>
        <dbReference type="Rhea" id="RHEA:14433"/>
        <dbReference type="Rhea" id="RHEA-COMP:10465"/>
        <dbReference type="Rhea" id="RHEA-COMP:10468"/>
        <dbReference type="ChEBI" id="CHEBI:30616"/>
        <dbReference type="ChEBI" id="CHEBI:33019"/>
        <dbReference type="ChEBI" id="CHEBI:37563"/>
        <dbReference type="ChEBI" id="CHEBI:74896"/>
        <dbReference type="ChEBI" id="CHEBI:83071"/>
        <dbReference type="EC" id="2.7.7.72"/>
    </reaction>
</comment>
<feature type="binding site" evidence="11">
    <location>
        <position position="91"/>
    </location>
    <ligand>
        <name>CTP</name>
        <dbReference type="ChEBI" id="CHEBI:37563"/>
    </ligand>
</feature>
<dbReference type="PIRSF" id="PIRSF000813">
    <property type="entry name" value="CCA_bact"/>
    <property type="match status" value="1"/>
</dbReference>
<dbReference type="PROSITE" id="PS51831">
    <property type="entry name" value="HD"/>
    <property type="match status" value="1"/>
</dbReference>
<feature type="binding site" evidence="11">
    <location>
        <position position="11"/>
    </location>
    <ligand>
        <name>ATP</name>
        <dbReference type="ChEBI" id="CHEBI:30616"/>
    </ligand>
</feature>
<evidence type="ECO:0000256" key="11">
    <source>
        <dbReference type="HAMAP-Rule" id="MF_01262"/>
    </source>
</evidence>
<dbReference type="GO" id="GO:0000287">
    <property type="term" value="F:magnesium ion binding"/>
    <property type="evidence" value="ECO:0007669"/>
    <property type="project" value="UniProtKB-UniRule"/>
</dbReference>
<accession>A0A2P5SXW0</accession>
<evidence type="ECO:0000256" key="2">
    <source>
        <dbReference type="ARBA" id="ARBA00022679"/>
    </source>
</evidence>
<dbReference type="NCBIfam" id="NF008137">
    <property type="entry name" value="PRK10885.1"/>
    <property type="match status" value="1"/>
</dbReference>
<dbReference type="EC" id="2.7.7.72" evidence="11"/>
<dbReference type="SUPFAM" id="SSF81301">
    <property type="entry name" value="Nucleotidyltransferase"/>
    <property type="match status" value="1"/>
</dbReference>
<keyword evidence="2 11" id="KW-0808">Transferase</keyword>
<dbReference type="RefSeq" id="WP_136131759.1">
    <property type="nucleotide sequence ID" value="NZ_PDKS01000003.1"/>
</dbReference>
<dbReference type="InterPro" id="IPR002646">
    <property type="entry name" value="PolA_pol_head_dom"/>
</dbReference>
<dbReference type="GO" id="GO:0001680">
    <property type="term" value="P:tRNA 3'-terminal CCA addition"/>
    <property type="evidence" value="ECO:0007669"/>
    <property type="project" value="UniProtKB-UniRule"/>
</dbReference>
<comment type="caution">
    <text evidence="13">The sequence shown here is derived from an EMBL/GenBank/DDBJ whole genome shotgun (WGS) entry which is preliminary data.</text>
</comment>
<sequence>MKIFLVGGAVRDRLLNIPIKDRDWVVVGATPDMMIKKGYNQVGNNFPVFIHPTNGEEYALARTEYKTGKGYNGFTTWFAPDITLKEDLKRRDLTINAMACDDNGRLFDPYNGQKDIFNRKLRHVSPAFNEDPLRVLRVARFAATFAHLNFRIAKETKKLMCHMVREGELSNLTTERVWRETSKALLSINPQIYFYVLRECGALKILVPEISRLFGIPSPMQWHPEIDTGQHTLMSLTMSVVLSDSIDVRFATFCHDVVKTLTPINQWPKHQSHSLLGVSLVKSLCDKWSVPNSTRKLAIIVTELHDQIHIIEKQPIEYLVEFFNRIDAWRKPHRVEQIAIIIEANSRGRIGLENSLYTQGDYLRFTFQLAKKVSTKNIIQQGLKGIKIFEELTKRRIEAIKSGLIINEKKHLLS</sequence>
<keyword evidence="5 11" id="KW-0479">Metal-binding</keyword>
<comment type="miscellaneous">
    <text evidence="11">A single active site specifically recognizes both ATP and CTP and is responsible for their addition.</text>
</comment>
<comment type="catalytic activity">
    <reaction evidence="11">
        <text>a tRNA with a 3' CCA end + 2 CTP + ATP = a tRNA with a 3' CCACCA end + 3 diphosphate</text>
        <dbReference type="Rhea" id="RHEA:76235"/>
        <dbReference type="Rhea" id="RHEA-COMP:10468"/>
        <dbReference type="Rhea" id="RHEA-COMP:18655"/>
        <dbReference type="ChEBI" id="CHEBI:30616"/>
        <dbReference type="ChEBI" id="CHEBI:33019"/>
        <dbReference type="ChEBI" id="CHEBI:37563"/>
        <dbReference type="ChEBI" id="CHEBI:83071"/>
        <dbReference type="ChEBI" id="CHEBI:195187"/>
    </reaction>
</comment>
<dbReference type="Gene3D" id="1.10.3090.10">
    <property type="entry name" value="cca-adding enzyme, domain 2"/>
    <property type="match status" value="1"/>
</dbReference>
<dbReference type="InterPro" id="IPR032828">
    <property type="entry name" value="PolyA_RNA-bd"/>
</dbReference>
<evidence type="ECO:0000259" key="12">
    <source>
        <dbReference type="PROSITE" id="PS51831"/>
    </source>
</evidence>
<feature type="binding site" evidence="11">
    <location>
        <position position="137"/>
    </location>
    <ligand>
        <name>ATP</name>
        <dbReference type="ChEBI" id="CHEBI:30616"/>
    </ligand>
</feature>
<evidence type="ECO:0000256" key="10">
    <source>
        <dbReference type="ARBA" id="ARBA00022884"/>
    </source>
</evidence>
<dbReference type="PANTHER" id="PTHR47545">
    <property type="entry name" value="MULTIFUNCTIONAL CCA PROTEIN"/>
    <property type="match status" value="1"/>
</dbReference>